<proteinExistence type="predicted"/>
<accession>X1ISG9</accession>
<sequence length="74" mass="8507">MTNIQDQFLYSRSAGDLINLAKTYPDIFSDLVKERPNVLKMIPRGREKFEAALDAERRKLIHANEKRLMEAASA</sequence>
<protein>
    <submittedName>
        <fullName evidence="1">Uncharacterized protein</fullName>
    </submittedName>
</protein>
<evidence type="ECO:0000313" key="1">
    <source>
        <dbReference type="EMBL" id="GAH85406.1"/>
    </source>
</evidence>
<comment type="caution">
    <text evidence="1">The sequence shown here is derived from an EMBL/GenBank/DDBJ whole genome shotgun (WGS) entry which is preliminary data.</text>
</comment>
<organism evidence="1">
    <name type="scientific">marine sediment metagenome</name>
    <dbReference type="NCBI Taxonomy" id="412755"/>
    <lineage>
        <taxon>unclassified sequences</taxon>
        <taxon>metagenomes</taxon>
        <taxon>ecological metagenomes</taxon>
    </lineage>
</organism>
<reference evidence="1" key="1">
    <citation type="journal article" date="2014" name="Front. Microbiol.">
        <title>High frequency of phylogenetically diverse reductive dehalogenase-homologous genes in deep subseafloor sedimentary metagenomes.</title>
        <authorList>
            <person name="Kawai M."/>
            <person name="Futagami T."/>
            <person name="Toyoda A."/>
            <person name="Takaki Y."/>
            <person name="Nishi S."/>
            <person name="Hori S."/>
            <person name="Arai W."/>
            <person name="Tsubouchi T."/>
            <person name="Morono Y."/>
            <person name="Uchiyama I."/>
            <person name="Ito T."/>
            <person name="Fujiyama A."/>
            <person name="Inagaki F."/>
            <person name="Takami H."/>
        </authorList>
    </citation>
    <scope>NUCLEOTIDE SEQUENCE</scope>
    <source>
        <strain evidence="1">Expedition CK06-06</strain>
    </source>
</reference>
<gene>
    <name evidence="1" type="ORF">S03H2_57973</name>
</gene>
<dbReference type="AlphaFoldDB" id="X1ISG9"/>
<dbReference type="EMBL" id="BARU01037185">
    <property type="protein sequence ID" value="GAH85406.1"/>
    <property type="molecule type" value="Genomic_DNA"/>
</dbReference>
<name>X1ISG9_9ZZZZ</name>